<evidence type="ECO:0000256" key="2">
    <source>
        <dbReference type="ARBA" id="ARBA00023015"/>
    </source>
</evidence>
<organism evidence="8 11">
    <name type="scientific">Kluyvera intermedia</name>
    <name type="common">Enterobacter intermedius</name>
    <dbReference type="NCBI Taxonomy" id="61648"/>
    <lineage>
        <taxon>Bacteria</taxon>
        <taxon>Pseudomonadati</taxon>
        <taxon>Pseudomonadota</taxon>
        <taxon>Gammaproteobacteria</taxon>
        <taxon>Enterobacterales</taxon>
        <taxon>Enterobacteriaceae</taxon>
        <taxon>Kluyvera</taxon>
    </lineage>
</organism>
<dbReference type="Proteomes" id="UP000192521">
    <property type="component" value="Unassembled WGS sequence"/>
</dbReference>
<evidence type="ECO:0000256" key="1">
    <source>
        <dbReference type="ARBA" id="ARBA00010641"/>
    </source>
</evidence>
<dbReference type="SUPFAM" id="SSF88659">
    <property type="entry name" value="Sigma3 and sigma4 domains of RNA polymerase sigma factors"/>
    <property type="match status" value="1"/>
</dbReference>
<reference evidence="8" key="2">
    <citation type="journal article" date="2018" name="Genome Biol.">
        <title>SKESA: strategic k-mer extension for scrupulous assemblies.</title>
        <authorList>
            <person name="Souvorov A."/>
            <person name="Agarwala R."/>
            <person name="Lipman D.J."/>
        </authorList>
    </citation>
    <scope>NUCLEOTIDE SEQUENCE</scope>
    <source>
        <strain evidence="8">CAVp300</strain>
    </source>
</reference>
<dbReference type="InterPro" id="IPR013324">
    <property type="entry name" value="RNA_pol_sigma_r3/r4-like"/>
</dbReference>
<dbReference type="GO" id="GO:0006352">
    <property type="term" value="P:DNA-templated transcription initiation"/>
    <property type="evidence" value="ECO:0007669"/>
    <property type="project" value="InterPro"/>
</dbReference>
<dbReference type="EMBL" id="DACSUM010000079">
    <property type="protein sequence ID" value="HAT3584914.1"/>
    <property type="molecule type" value="Genomic_DNA"/>
</dbReference>
<dbReference type="InterPro" id="IPR036388">
    <property type="entry name" value="WH-like_DNA-bd_sf"/>
</dbReference>
<dbReference type="InterPro" id="IPR014284">
    <property type="entry name" value="RNA_pol_sigma-70_dom"/>
</dbReference>
<accession>A0A9P3TDW9</accession>
<name>A0A9P3TDW9_KLUIN</name>
<keyword evidence="2" id="KW-0805">Transcription regulation</keyword>
<comment type="similarity">
    <text evidence="1">Belongs to the sigma-70 factor family. ECF subfamily.</text>
</comment>
<dbReference type="InterPro" id="IPR039425">
    <property type="entry name" value="RNA_pol_sigma-70-like"/>
</dbReference>
<dbReference type="Gene3D" id="1.10.1740.10">
    <property type="match status" value="1"/>
</dbReference>
<evidence type="ECO:0000256" key="5">
    <source>
        <dbReference type="ARBA" id="ARBA00023163"/>
    </source>
</evidence>
<dbReference type="NCBIfam" id="TIGR02937">
    <property type="entry name" value="sigma70-ECF"/>
    <property type="match status" value="1"/>
</dbReference>
<evidence type="ECO:0000313" key="8">
    <source>
        <dbReference type="EMBL" id="HAT3584914.1"/>
    </source>
</evidence>
<dbReference type="GO" id="GO:0016987">
    <property type="term" value="F:sigma factor activity"/>
    <property type="evidence" value="ECO:0007669"/>
    <property type="project" value="UniProtKB-KW"/>
</dbReference>
<evidence type="ECO:0000313" key="10">
    <source>
        <dbReference type="Proteomes" id="UP000192521"/>
    </source>
</evidence>
<dbReference type="RefSeq" id="WP_047369166.1">
    <property type="nucleotide sequence ID" value="NZ_CABMNU010000005.1"/>
</dbReference>
<keyword evidence="5" id="KW-0804">Transcription</keyword>
<dbReference type="AlphaFoldDB" id="A0A9P3TDW9"/>
<keyword evidence="10" id="KW-1185">Reference proteome</keyword>
<proteinExistence type="inferred from homology"/>
<evidence type="ECO:0000313" key="11">
    <source>
        <dbReference type="Proteomes" id="UP000867740"/>
    </source>
</evidence>
<protein>
    <submittedName>
        <fullName evidence="9">RNA polymerase subunit sigma-70</fullName>
    </submittedName>
    <submittedName>
        <fullName evidence="8">Sigma-70 family RNA polymerase sigma factor</fullName>
    </submittedName>
</protein>
<sequence length="190" mass="22032">MEKYEATREQWPQLMALAQAGDQAAYTQLLKALVPVIRSLVRKQIDDDILIEDVIQDVLLTVHRVRHTYDPASPFLPWLMVIAHARSVDALRRRGRYRQREQDDSDAPEYVSEDRYRITSVEQHQSREELAVLLNQLPARQRQVIEHVHLHEMTLSETATRNNLTVAAVKSLLHRALNNLRRLGAHHGRS</sequence>
<dbReference type="InterPro" id="IPR007630">
    <property type="entry name" value="RNA_pol_sigma70_r4"/>
</dbReference>
<reference evidence="8" key="3">
    <citation type="submission" date="2020-10" db="EMBL/GenBank/DDBJ databases">
        <authorList>
            <consortium name="NCBI Pathogen Detection Project"/>
        </authorList>
    </citation>
    <scope>NUCLEOTIDE SEQUENCE</scope>
    <source>
        <strain evidence="8">CAVp300</strain>
    </source>
</reference>
<dbReference type="OrthoDB" id="7041663at2"/>
<dbReference type="Gene3D" id="1.10.10.10">
    <property type="entry name" value="Winged helix-like DNA-binding domain superfamily/Winged helix DNA-binding domain"/>
    <property type="match status" value="1"/>
</dbReference>
<dbReference type="PANTHER" id="PTHR43133:SF58">
    <property type="entry name" value="ECF RNA POLYMERASE SIGMA FACTOR SIGD"/>
    <property type="match status" value="1"/>
</dbReference>
<keyword evidence="3" id="KW-0731">Sigma factor</keyword>
<dbReference type="GO" id="GO:0003677">
    <property type="term" value="F:DNA binding"/>
    <property type="evidence" value="ECO:0007669"/>
    <property type="project" value="UniProtKB-KW"/>
</dbReference>
<evidence type="ECO:0000259" key="7">
    <source>
        <dbReference type="Pfam" id="PF04545"/>
    </source>
</evidence>
<reference evidence="9 10" key="1">
    <citation type="submission" date="2017-02" db="EMBL/GenBank/DDBJ databases">
        <title>Draft genome sequence of a Kluyvera intermedia isolate from a patient with a pancreatic abscess.</title>
        <authorList>
            <person name="Thele R."/>
        </authorList>
    </citation>
    <scope>NUCLEOTIDE SEQUENCE [LARGE SCALE GENOMIC DNA]</scope>
    <source>
        <strain evidence="9 10">FOSA7093</strain>
    </source>
</reference>
<dbReference type="Pfam" id="PF04545">
    <property type="entry name" value="Sigma70_r4"/>
    <property type="match status" value="1"/>
</dbReference>
<dbReference type="Proteomes" id="UP000867740">
    <property type="component" value="Unassembled WGS sequence"/>
</dbReference>
<keyword evidence="4" id="KW-0238">DNA-binding</keyword>
<comment type="caution">
    <text evidence="8">The sequence shown here is derived from an EMBL/GenBank/DDBJ whole genome shotgun (WGS) entry which is preliminary data.</text>
</comment>
<feature type="domain" description="RNA polymerase sigma-70 region 2" evidence="6">
    <location>
        <begin position="30"/>
        <end position="96"/>
    </location>
</feature>
<evidence type="ECO:0000313" key="9">
    <source>
        <dbReference type="EMBL" id="ORJ49090.1"/>
    </source>
</evidence>
<gene>
    <name evidence="9" type="ORF">B2M27_17250</name>
    <name evidence="8" type="ORF">I8531_005321</name>
</gene>
<evidence type="ECO:0000256" key="4">
    <source>
        <dbReference type="ARBA" id="ARBA00023125"/>
    </source>
</evidence>
<dbReference type="CDD" id="cd06171">
    <property type="entry name" value="Sigma70_r4"/>
    <property type="match status" value="1"/>
</dbReference>
<dbReference type="PANTHER" id="PTHR43133">
    <property type="entry name" value="RNA POLYMERASE ECF-TYPE SIGMA FACTO"/>
    <property type="match status" value="1"/>
</dbReference>
<dbReference type="InterPro" id="IPR013325">
    <property type="entry name" value="RNA_pol_sigma_r2"/>
</dbReference>
<feature type="domain" description="RNA polymerase sigma-70 region 4" evidence="7">
    <location>
        <begin position="133"/>
        <end position="181"/>
    </location>
</feature>
<dbReference type="SUPFAM" id="SSF88946">
    <property type="entry name" value="Sigma2 domain of RNA polymerase sigma factors"/>
    <property type="match status" value="1"/>
</dbReference>
<dbReference type="Pfam" id="PF04542">
    <property type="entry name" value="Sigma70_r2"/>
    <property type="match status" value="1"/>
</dbReference>
<dbReference type="InterPro" id="IPR007627">
    <property type="entry name" value="RNA_pol_sigma70_r2"/>
</dbReference>
<evidence type="ECO:0000256" key="3">
    <source>
        <dbReference type="ARBA" id="ARBA00023082"/>
    </source>
</evidence>
<dbReference type="EMBL" id="MWPR01000028">
    <property type="protein sequence ID" value="ORJ49090.1"/>
    <property type="molecule type" value="Genomic_DNA"/>
</dbReference>
<evidence type="ECO:0000259" key="6">
    <source>
        <dbReference type="Pfam" id="PF04542"/>
    </source>
</evidence>